<dbReference type="EMBL" id="AWQS01000138">
    <property type="protein sequence ID" value="EWT05186.1"/>
    <property type="molecule type" value="Genomic_DNA"/>
</dbReference>
<gene>
    <name evidence="1" type="ORF">N864_23945</name>
</gene>
<keyword evidence="2" id="KW-1185">Reference proteome</keyword>
<protein>
    <submittedName>
        <fullName evidence="1">Uncharacterized protein</fullName>
    </submittedName>
</protein>
<proteinExistence type="predicted"/>
<evidence type="ECO:0000313" key="1">
    <source>
        <dbReference type="EMBL" id="EWT05186.1"/>
    </source>
</evidence>
<organism evidence="1 2">
    <name type="scientific">Intrasporangium chromatireducens Q5-1</name>
    <dbReference type="NCBI Taxonomy" id="584657"/>
    <lineage>
        <taxon>Bacteria</taxon>
        <taxon>Bacillati</taxon>
        <taxon>Actinomycetota</taxon>
        <taxon>Actinomycetes</taxon>
        <taxon>Micrococcales</taxon>
        <taxon>Intrasporangiaceae</taxon>
        <taxon>Intrasporangium</taxon>
    </lineage>
</organism>
<evidence type="ECO:0000313" key="2">
    <source>
        <dbReference type="Proteomes" id="UP000019494"/>
    </source>
</evidence>
<comment type="caution">
    <text evidence="1">The sequence shown here is derived from an EMBL/GenBank/DDBJ whole genome shotgun (WGS) entry which is preliminary data.</text>
</comment>
<dbReference type="AlphaFoldDB" id="W9GG29"/>
<dbReference type="Proteomes" id="UP000019494">
    <property type="component" value="Unassembled WGS sequence"/>
</dbReference>
<name>W9GG29_9MICO</name>
<accession>W9GG29</accession>
<sequence length="107" mass="11446">MILAGITVATATELESTLAVKYAFSPSLLPVRLHPFLPSSFFSSMESTVVPEPLMARVINLVGEMMSLVMSSAMAPDAPAITTAAVAPHAKIDLSLVLKAFPSRYYF</sequence>
<reference evidence="2" key="1">
    <citation type="submission" date="2013-08" db="EMBL/GenBank/DDBJ databases">
        <title>Intrasporangium oryzae NRRL B-24470.</title>
        <authorList>
            <person name="Liu H."/>
            <person name="Wang G."/>
        </authorList>
    </citation>
    <scope>NUCLEOTIDE SEQUENCE [LARGE SCALE GENOMIC DNA]</scope>
    <source>
        <strain evidence="2">Q5-1</strain>
    </source>
</reference>